<evidence type="ECO:0000313" key="2">
    <source>
        <dbReference type="EMBL" id="KAA0188756.1"/>
    </source>
</evidence>
<evidence type="ECO:0000256" key="1">
    <source>
        <dbReference type="SAM" id="Coils"/>
    </source>
</evidence>
<reference evidence="2" key="1">
    <citation type="submission" date="2019-05" db="EMBL/GenBank/DDBJ databases">
        <title>Annotation for the trematode Fasciolopsis buski.</title>
        <authorList>
            <person name="Choi Y.-J."/>
        </authorList>
    </citation>
    <scope>NUCLEOTIDE SEQUENCE</scope>
    <source>
        <strain evidence="2">HT</strain>
        <tissue evidence="2">Whole worm</tissue>
    </source>
</reference>
<evidence type="ECO:0000313" key="3">
    <source>
        <dbReference type="Proteomes" id="UP000728185"/>
    </source>
</evidence>
<dbReference type="Proteomes" id="UP000728185">
    <property type="component" value="Unassembled WGS sequence"/>
</dbReference>
<keyword evidence="1" id="KW-0175">Coiled coil</keyword>
<dbReference type="EMBL" id="LUCM01008231">
    <property type="protein sequence ID" value="KAA0188756.1"/>
    <property type="molecule type" value="Genomic_DNA"/>
</dbReference>
<keyword evidence="3" id="KW-1185">Reference proteome</keyword>
<sequence>MDWIEQTYQPHFSCSDLLRDVEAIASDFPSRPWDETHWRVWRDLTKDCTGVKSQHTQTDPCIWNGEQLEVLRRCKIEMAKYIKQLESLCEEQKERCVLLLVLDHEIELDGLQNRIANLKACYDERVNLIASDLAHTKKQLKMKETSYWEIYKLMTHLREHLYRTSCANLSNNYANVTNCANSHSSDSSERTIPK</sequence>
<protein>
    <submittedName>
        <fullName evidence="2">Uncharacterized protein</fullName>
    </submittedName>
</protein>
<gene>
    <name evidence="2" type="ORF">FBUS_10490</name>
</gene>
<proteinExistence type="predicted"/>
<feature type="coiled-coil region" evidence="1">
    <location>
        <begin position="71"/>
        <end position="121"/>
    </location>
</feature>
<dbReference type="AlphaFoldDB" id="A0A8E0VHQ3"/>
<organism evidence="2 3">
    <name type="scientific">Fasciolopsis buskii</name>
    <dbReference type="NCBI Taxonomy" id="27845"/>
    <lineage>
        <taxon>Eukaryota</taxon>
        <taxon>Metazoa</taxon>
        <taxon>Spiralia</taxon>
        <taxon>Lophotrochozoa</taxon>
        <taxon>Platyhelminthes</taxon>
        <taxon>Trematoda</taxon>
        <taxon>Digenea</taxon>
        <taxon>Plagiorchiida</taxon>
        <taxon>Echinostomata</taxon>
        <taxon>Echinostomatoidea</taxon>
        <taxon>Fasciolidae</taxon>
        <taxon>Fasciolopsis</taxon>
    </lineage>
</organism>
<dbReference type="OrthoDB" id="10450977at2759"/>
<accession>A0A8E0VHQ3</accession>
<name>A0A8E0VHQ3_9TREM</name>
<comment type="caution">
    <text evidence="2">The sequence shown here is derived from an EMBL/GenBank/DDBJ whole genome shotgun (WGS) entry which is preliminary data.</text>
</comment>